<dbReference type="InterPro" id="IPR029062">
    <property type="entry name" value="Class_I_gatase-like"/>
</dbReference>
<feature type="transmembrane region" description="Helical" evidence="5">
    <location>
        <begin position="111"/>
        <end position="136"/>
    </location>
</feature>
<dbReference type="OrthoDB" id="9799980at2"/>
<organism evidence="6 7">
    <name type="scientific">Thermanaerothrix daxensis</name>
    <dbReference type="NCBI Taxonomy" id="869279"/>
    <lineage>
        <taxon>Bacteria</taxon>
        <taxon>Bacillati</taxon>
        <taxon>Chloroflexota</taxon>
        <taxon>Anaerolineae</taxon>
        <taxon>Anaerolineales</taxon>
        <taxon>Anaerolineaceae</taxon>
        <taxon>Thermanaerothrix</taxon>
    </lineage>
</organism>
<keyword evidence="5" id="KW-1133">Transmembrane helix</keyword>
<feature type="transmembrane region" description="Helical" evidence="5">
    <location>
        <begin position="78"/>
        <end position="99"/>
    </location>
</feature>
<comment type="similarity">
    <text evidence="1">Belongs to the peptidase S51 family.</text>
</comment>
<evidence type="ECO:0000313" key="7">
    <source>
        <dbReference type="Proteomes" id="UP000050544"/>
    </source>
</evidence>
<dbReference type="EMBL" id="LGKO01000005">
    <property type="protein sequence ID" value="KPL82679.1"/>
    <property type="molecule type" value="Genomic_DNA"/>
</dbReference>
<keyword evidence="5" id="KW-0472">Membrane</keyword>
<evidence type="ECO:0000256" key="1">
    <source>
        <dbReference type="ARBA" id="ARBA00006534"/>
    </source>
</evidence>
<keyword evidence="7" id="KW-1185">Reference proteome</keyword>
<dbReference type="PANTHER" id="PTHR36175:SF1">
    <property type="entry name" value="CYANOPHYCINASE"/>
    <property type="match status" value="1"/>
</dbReference>
<sequence>MQVTVLAMGGRITPTDECLKVFLHLAGGDAARILILPTACHDVLAVQEYARGLEMLGVRYPPTILPVWEREQAEDRSLVRVLACASAVLILGGDLNRLLAVVRGTRLHHALWQAGAAGVVIGGISAGAAALGTWVGGLEGALRPSRWQPALGVLPHTVIVPHFHRQGRLEALLRITSRYPGWLGLGVDEATGVIVCPSGLQGVGAGQVTLITVVERDSASEGDPWIVRLCAGQSLAWSALPWLRQSQIRGWEMIRDEFSGRPLPPVAGSTDVMFHLFQK</sequence>
<dbReference type="GO" id="GO:0006508">
    <property type="term" value="P:proteolysis"/>
    <property type="evidence" value="ECO:0007669"/>
    <property type="project" value="UniProtKB-KW"/>
</dbReference>
<dbReference type="InterPro" id="IPR005320">
    <property type="entry name" value="Peptidase_S51"/>
</dbReference>
<dbReference type="Gene3D" id="3.40.50.880">
    <property type="match status" value="1"/>
</dbReference>
<gene>
    <name evidence="6" type="ORF">SE15_11350</name>
</gene>
<dbReference type="AlphaFoldDB" id="A0A0P6Y108"/>
<keyword evidence="2" id="KW-0645">Protease</keyword>
<comment type="caution">
    <text evidence="6">The sequence shown here is derived from an EMBL/GenBank/DDBJ whole genome shotgun (WGS) entry which is preliminary data.</text>
</comment>
<protein>
    <recommendedName>
        <fullName evidence="8">Cyanophycinase</fullName>
    </recommendedName>
</protein>
<dbReference type="PANTHER" id="PTHR36175">
    <property type="entry name" value="CYANOPHYCINASE"/>
    <property type="match status" value="1"/>
</dbReference>
<name>A0A0P6Y108_9CHLR</name>
<keyword evidence="5" id="KW-0812">Transmembrane</keyword>
<accession>A0A0P6Y108</accession>
<evidence type="ECO:0000256" key="2">
    <source>
        <dbReference type="ARBA" id="ARBA00022670"/>
    </source>
</evidence>
<evidence type="ECO:0000256" key="5">
    <source>
        <dbReference type="SAM" id="Phobius"/>
    </source>
</evidence>
<dbReference type="GO" id="GO:0008236">
    <property type="term" value="F:serine-type peptidase activity"/>
    <property type="evidence" value="ECO:0007669"/>
    <property type="project" value="UniProtKB-KW"/>
</dbReference>
<dbReference type="SUPFAM" id="SSF52317">
    <property type="entry name" value="Class I glutamine amidotransferase-like"/>
    <property type="match status" value="1"/>
</dbReference>
<evidence type="ECO:0000256" key="3">
    <source>
        <dbReference type="ARBA" id="ARBA00022801"/>
    </source>
</evidence>
<reference evidence="6 7" key="1">
    <citation type="submission" date="2015-07" db="EMBL/GenBank/DDBJ databases">
        <title>Whole genome sequence of Thermanaerothrix daxensis DSM 23592.</title>
        <authorList>
            <person name="Hemp J."/>
            <person name="Ward L.M."/>
            <person name="Pace L.A."/>
            <person name="Fischer W.W."/>
        </authorList>
    </citation>
    <scope>NUCLEOTIDE SEQUENCE [LARGE SCALE GENOMIC DNA]</scope>
    <source>
        <strain evidence="6 7">GNS-1</strain>
    </source>
</reference>
<dbReference type="RefSeq" id="WP_054522212.1">
    <property type="nucleotide sequence ID" value="NZ_LGKO01000005.1"/>
</dbReference>
<evidence type="ECO:0000313" key="6">
    <source>
        <dbReference type="EMBL" id="KPL82679.1"/>
    </source>
</evidence>
<keyword evidence="4" id="KW-0720">Serine protease</keyword>
<dbReference type="Proteomes" id="UP000050544">
    <property type="component" value="Unassembled WGS sequence"/>
</dbReference>
<evidence type="ECO:0000256" key="4">
    <source>
        <dbReference type="ARBA" id="ARBA00022825"/>
    </source>
</evidence>
<dbReference type="CDD" id="cd03145">
    <property type="entry name" value="GAT1_cyanophycinase"/>
    <property type="match status" value="1"/>
</dbReference>
<keyword evidence="3" id="KW-0378">Hydrolase</keyword>
<dbReference type="STRING" id="869279.SE15_11350"/>
<evidence type="ECO:0008006" key="8">
    <source>
        <dbReference type="Google" id="ProtNLM"/>
    </source>
</evidence>
<dbReference type="Pfam" id="PF03575">
    <property type="entry name" value="Peptidase_S51"/>
    <property type="match status" value="1"/>
</dbReference>
<proteinExistence type="inferred from homology"/>